<proteinExistence type="predicted"/>
<comment type="caution">
    <text evidence="1">The sequence shown here is derived from an EMBL/GenBank/DDBJ whole genome shotgun (WGS) entry which is preliminary data.</text>
</comment>
<protein>
    <submittedName>
        <fullName evidence="1">Uncharacterized protein</fullName>
    </submittedName>
</protein>
<evidence type="ECO:0000313" key="2">
    <source>
        <dbReference type="Proteomes" id="UP000236416"/>
    </source>
</evidence>
<evidence type="ECO:0000313" key="1">
    <source>
        <dbReference type="EMBL" id="POA98318.1"/>
    </source>
</evidence>
<reference evidence="1 2" key="1">
    <citation type="submission" date="2018-01" db="EMBL/GenBank/DDBJ databases">
        <title>Genomic Sequence of Chromobacterium MWU13-2610 from wild cranberry bogs within the Cape Cod National Seashore.</title>
        <authorList>
            <person name="O'Hara-Hanley K."/>
            <person name="Soby S."/>
            <person name="Harrison A."/>
        </authorList>
    </citation>
    <scope>NUCLEOTIDE SEQUENCE [LARGE SCALE GENOMIC DNA]</scope>
    <source>
        <strain evidence="1 2">MWU13-2610</strain>
    </source>
</reference>
<name>A0A2K4MMN1_9NEIS</name>
<dbReference type="AlphaFoldDB" id="A0A2K4MMN1"/>
<gene>
    <name evidence="1" type="ORF">C2134_12815</name>
</gene>
<dbReference type="EMBL" id="PPTF01000060">
    <property type="protein sequence ID" value="POA98318.1"/>
    <property type="molecule type" value="Genomic_DNA"/>
</dbReference>
<keyword evidence="2" id="KW-1185">Reference proteome</keyword>
<dbReference type="Proteomes" id="UP000236416">
    <property type="component" value="Unassembled WGS sequence"/>
</dbReference>
<sequence length="95" mass="10517">MRRGKDCSCQIILLMFAVYLYSIDALSELPGRKPLASPWMRVADGEVCMPPSAALPSAHYATLAMKNSGPMLSSAMGDWCIFEMISIFLRTNNQQ</sequence>
<organism evidence="1 2">
    <name type="scientific">Chromobacterium sinusclupearum</name>
    <dbReference type="NCBI Taxonomy" id="2077146"/>
    <lineage>
        <taxon>Bacteria</taxon>
        <taxon>Pseudomonadati</taxon>
        <taxon>Pseudomonadota</taxon>
        <taxon>Betaproteobacteria</taxon>
        <taxon>Neisseriales</taxon>
        <taxon>Chromobacteriaceae</taxon>
        <taxon>Chromobacterium</taxon>
    </lineage>
</organism>
<accession>A0A2K4MMN1</accession>